<name>A0A8T2WX81_POPDE</name>
<keyword evidence="2" id="KW-1185">Reference proteome</keyword>
<dbReference type="AlphaFoldDB" id="A0A8T2WX81"/>
<sequence length="113" mass="12802">MAAVKKQAYVTDSLGDGFAVGWTRKETFPPLLIVPSICFSPKDKIRGEVWAARESCRVKSPTRVINYLAIPDNHDDKWGFSQVTVPHSSFPDNQRQMGIKRLRNNLGVLRDCR</sequence>
<comment type="caution">
    <text evidence="1">The sequence shown here is derived from an EMBL/GenBank/DDBJ whole genome shotgun (WGS) entry which is preliminary data.</text>
</comment>
<organism evidence="1 2">
    <name type="scientific">Populus deltoides</name>
    <name type="common">Eastern poplar</name>
    <name type="synonym">Eastern cottonwood</name>
    <dbReference type="NCBI Taxonomy" id="3696"/>
    <lineage>
        <taxon>Eukaryota</taxon>
        <taxon>Viridiplantae</taxon>
        <taxon>Streptophyta</taxon>
        <taxon>Embryophyta</taxon>
        <taxon>Tracheophyta</taxon>
        <taxon>Spermatophyta</taxon>
        <taxon>Magnoliopsida</taxon>
        <taxon>eudicotyledons</taxon>
        <taxon>Gunneridae</taxon>
        <taxon>Pentapetalae</taxon>
        <taxon>rosids</taxon>
        <taxon>fabids</taxon>
        <taxon>Malpighiales</taxon>
        <taxon>Salicaceae</taxon>
        <taxon>Saliceae</taxon>
        <taxon>Populus</taxon>
    </lineage>
</organism>
<protein>
    <submittedName>
        <fullName evidence="1">Uncharacterized protein</fullName>
    </submittedName>
</protein>
<gene>
    <name evidence="1" type="ORF">H0E87_026969</name>
</gene>
<proteinExistence type="predicted"/>
<accession>A0A8T2WX81</accession>
<dbReference type="Proteomes" id="UP000807159">
    <property type="component" value="Chromosome 16"/>
</dbReference>
<reference evidence="1" key="1">
    <citation type="journal article" date="2021" name="J. Hered.">
        <title>Genome Assembly of Salicaceae Populus deltoides (Eastern Cottonwood) I-69 Based on Nanopore Sequencing and Hi-C Technologies.</title>
        <authorList>
            <person name="Bai S."/>
            <person name="Wu H."/>
            <person name="Zhang J."/>
            <person name="Pan Z."/>
            <person name="Zhao W."/>
            <person name="Li Z."/>
            <person name="Tong C."/>
        </authorList>
    </citation>
    <scope>NUCLEOTIDE SEQUENCE</scope>
    <source>
        <tissue evidence="1">Leaf</tissue>
    </source>
</reference>
<evidence type="ECO:0000313" key="2">
    <source>
        <dbReference type="Proteomes" id="UP000807159"/>
    </source>
</evidence>
<dbReference type="EMBL" id="JACEGQ020000016">
    <property type="protein sequence ID" value="KAH8485360.1"/>
    <property type="molecule type" value="Genomic_DNA"/>
</dbReference>
<evidence type="ECO:0000313" key="1">
    <source>
        <dbReference type="EMBL" id="KAH8485360.1"/>
    </source>
</evidence>